<dbReference type="GO" id="GO:0003887">
    <property type="term" value="F:DNA-directed DNA polymerase activity"/>
    <property type="evidence" value="ECO:0007669"/>
    <property type="project" value="InterPro"/>
</dbReference>
<dbReference type="Proteomes" id="UP000267535">
    <property type="component" value="Unassembled WGS sequence"/>
</dbReference>
<sequence length="145" mass="16432">MPQADFYVLPDDTPESRTAFLCRLADKILGKGLNVYIHVINESEAERLDKLLWDYRADAFIPHGILNAKPGAPVQIGWGDQLPEHRDVFINLNLAASEETLKFDRILEIVIQQPDILAATRANYALYKKHGITPKMHDMRPKTPA</sequence>
<evidence type="ECO:0000313" key="2">
    <source>
        <dbReference type="Proteomes" id="UP000267535"/>
    </source>
</evidence>
<dbReference type="SUPFAM" id="SSF102400">
    <property type="entry name" value="DNA polymerase III chi subunit"/>
    <property type="match status" value="1"/>
</dbReference>
<dbReference type="PANTHER" id="PTHR38767">
    <property type="entry name" value="DNA POLYMERASE III SUBUNIT CHI"/>
    <property type="match status" value="1"/>
</dbReference>
<keyword evidence="2" id="KW-1185">Reference proteome</keyword>
<reference evidence="1 2" key="1">
    <citation type="submission" date="2018-11" db="EMBL/GenBank/DDBJ databases">
        <title>The draft genome sequence of Amphritea balenae JAMM 1525T.</title>
        <authorList>
            <person name="Fang Z."/>
            <person name="Zhang Y."/>
            <person name="Han X."/>
        </authorList>
    </citation>
    <scope>NUCLEOTIDE SEQUENCE [LARGE SCALE GENOMIC DNA]</scope>
    <source>
        <strain evidence="1 2">JAMM 1525</strain>
    </source>
</reference>
<protein>
    <submittedName>
        <fullName evidence="1">DNA polymerase III subunit chi</fullName>
    </submittedName>
</protein>
<organism evidence="1 2">
    <name type="scientific">Amphritea balenae</name>
    <dbReference type="NCBI Taxonomy" id="452629"/>
    <lineage>
        <taxon>Bacteria</taxon>
        <taxon>Pseudomonadati</taxon>
        <taxon>Pseudomonadota</taxon>
        <taxon>Gammaproteobacteria</taxon>
        <taxon>Oceanospirillales</taxon>
        <taxon>Oceanospirillaceae</taxon>
        <taxon>Amphritea</taxon>
    </lineage>
</organism>
<dbReference type="PANTHER" id="PTHR38767:SF1">
    <property type="entry name" value="DNA POLYMERASE III SUBUNIT CHI"/>
    <property type="match status" value="1"/>
</dbReference>
<dbReference type="GO" id="GO:0003677">
    <property type="term" value="F:DNA binding"/>
    <property type="evidence" value="ECO:0007669"/>
    <property type="project" value="InterPro"/>
</dbReference>
<gene>
    <name evidence="1" type="ORF">EHS89_09580</name>
</gene>
<dbReference type="InterPro" id="IPR007459">
    <property type="entry name" value="DNA_pol3_chi"/>
</dbReference>
<dbReference type="AlphaFoldDB" id="A0A3P1SRH7"/>
<dbReference type="Gene3D" id="3.40.50.10110">
    <property type="entry name" value="DNA polymerase III subunit chi"/>
    <property type="match status" value="1"/>
</dbReference>
<dbReference type="InterPro" id="IPR036768">
    <property type="entry name" value="PolIII_chi_sf"/>
</dbReference>
<dbReference type="OrthoDB" id="5297568at2"/>
<dbReference type="Pfam" id="PF04364">
    <property type="entry name" value="DNA_pol3_chi"/>
    <property type="match status" value="1"/>
</dbReference>
<evidence type="ECO:0000313" key="1">
    <source>
        <dbReference type="EMBL" id="RRC99791.1"/>
    </source>
</evidence>
<accession>A0A3P1SRH7</accession>
<proteinExistence type="predicted"/>
<dbReference type="GO" id="GO:0006260">
    <property type="term" value="P:DNA replication"/>
    <property type="evidence" value="ECO:0007669"/>
    <property type="project" value="InterPro"/>
</dbReference>
<dbReference type="GO" id="GO:0032298">
    <property type="term" value="P:positive regulation of DNA-templated DNA replication initiation"/>
    <property type="evidence" value="ECO:0007669"/>
    <property type="project" value="TreeGrafter"/>
</dbReference>
<dbReference type="EMBL" id="RQXV01000004">
    <property type="protein sequence ID" value="RRC99791.1"/>
    <property type="molecule type" value="Genomic_DNA"/>
</dbReference>
<name>A0A3P1SRH7_9GAMM</name>
<comment type="caution">
    <text evidence="1">The sequence shown here is derived from an EMBL/GenBank/DDBJ whole genome shotgun (WGS) entry which is preliminary data.</text>
</comment>